<evidence type="ECO:0000256" key="3">
    <source>
        <dbReference type="SAM" id="Coils"/>
    </source>
</evidence>
<dbReference type="Pfam" id="PF00038">
    <property type="entry name" value="Filament"/>
    <property type="match status" value="1"/>
</dbReference>
<dbReference type="GO" id="GO:0045109">
    <property type="term" value="P:intermediate filament organization"/>
    <property type="evidence" value="ECO:0007669"/>
    <property type="project" value="TreeGrafter"/>
</dbReference>
<dbReference type="InterPro" id="IPR050405">
    <property type="entry name" value="Intermediate_filament"/>
</dbReference>
<sequence length="382" mass="43451">MSLLRVSSYRRLFEEEEWGSGPAASLQYGGQYRATARAGRGVELVEPDFAAARTLNRESLSSCVRDRGLIAALNNRLVNLIETARCLEEENEMLEAEILELEGRLESHTSPSSTSQRENILDLSAVVERLRKEKEEILSDIDARQKQLLILQEKLGHTSEQRALLELQREEIAPEVDAVTAECLALQEQVGIYEEQLQLMQEEHEQCLETLVETLVAPSDGAPLVSLAFPTPDMTPTVLNIKEYYRELAENLQFEPAAITWDEETQKPKAGTELGVEGRIMSDVGELKKRIKELEKELEALRQCGVALEREIKDKEVLHEEEIAHLEDCAAELQESHEVLQQEIKEQADDYEELLSEKMALDIEIAAYRELVEEEVERLCFY</sequence>
<evidence type="ECO:0000313" key="6">
    <source>
        <dbReference type="Proteomes" id="UP001230051"/>
    </source>
</evidence>
<keyword evidence="6" id="KW-1185">Reference proteome</keyword>
<evidence type="ECO:0000256" key="1">
    <source>
        <dbReference type="ARBA" id="ARBA00022754"/>
    </source>
</evidence>
<dbReference type="GO" id="GO:0005737">
    <property type="term" value="C:cytoplasm"/>
    <property type="evidence" value="ECO:0007669"/>
    <property type="project" value="TreeGrafter"/>
</dbReference>
<dbReference type="AlphaFoldDB" id="A0AAD8DG62"/>
<protein>
    <submittedName>
        <fullName evidence="5">Alpha-internexin-like</fullName>
    </submittedName>
</protein>
<feature type="domain" description="IF rod" evidence="4">
    <location>
        <begin position="65"/>
        <end position="378"/>
    </location>
</feature>
<comment type="caution">
    <text evidence="5">The sequence shown here is derived from an EMBL/GenBank/DDBJ whole genome shotgun (WGS) entry which is preliminary data.</text>
</comment>
<feature type="coiled-coil region" evidence="3">
    <location>
        <begin position="277"/>
        <end position="371"/>
    </location>
</feature>
<evidence type="ECO:0000313" key="5">
    <source>
        <dbReference type="EMBL" id="KAK1167473.1"/>
    </source>
</evidence>
<dbReference type="Gene3D" id="1.20.5.170">
    <property type="match status" value="1"/>
</dbReference>
<dbReference type="SMART" id="SM01391">
    <property type="entry name" value="Filament"/>
    <property type="match status" value="1"/>
</dbReference>
<reference evidence="5" key="1">
    <citation type="submission" date="2022-02" db="EMBL/GenBank/DDBJ databases">
        <title>Atlantic sturgeon de novo genome assembly.</title>
        <authorList>
            <person name="Stock M."/>
            <person name="Klopp C."/>
            <person name="Guiguen Y."/>
            <person name="Cabau C."/>
            <person name="Parinello H."/>
            <person name="Santidrian Yebra-Pimentel E."/>
            <person name="Kuhl H."/>
            <person name="Dirks R.P."/>
            <person name="Guessner J."/>
            <person name="Wuertz S."/>
            <person name="Du K."/>
            <person name="Schartl M."/>
        </authorList>
    </citation>
    <scope>NUCLEOTIDE SEQUENCE</scope>
    <source>
        <strain evidence="5">STURGEONOMICS-FGT-2020</strain>
        <tissue evidence="5">Whole blood</tissue>
    </source>
</reference>
<dbReference type="PANTHER" id="PTHR45652:SF7">
    <property type="entry name" value="VIMENTIN-LIKE"/>
    <property type="match status" value="1"/>
</dbReference>
<dbReference type="EMBL" id="JAGXEW010000010">
    <property type="protein sequence ID" value="KAK1167473.1"/>
    <property type="molecule type" value="Genomic_DNA"/>
</dbReference>
<dbReference type="Proteomes" id="UP001230051">
    <property type="component" value="Unassembled WGS sequence"/>
</dbReference>
<name>A0AAD8DG62_ACIOX</name>
<gene>
    <name evidence="5" type="primary">VIM</name>
    <name evidence="5" type="ORF">AOXY_G12257</name>
</gene>
<evidence type="ECO:0000259" key="4">
    <source>
        <dbReference type="SMART" id="SM01391"/>
    </source>
</evidence>
<dbReference type="PANTHER" id="PTHR45652">
    <property type="entry name" value="GLIAL FIBRILLARY ACIDIC PROTEIN"/>
    <property type="match status" value="1"/>
</dbReference>
<dbReference type="InterPro" id="IPR039008">
    <property type="entry name" value="IF_rod_dom"/>
</dbReference>
<organism evidence="5 6">
    <name type="scientific">Acipenser oxyrinchus oxyrinchus</name>
    <dbReference type="NCBI Taxonomy" id="40147"/>
    <lineage>
        <taxon>Eukaryota</taxon>
        <taxon>Metazoa</taxon>
        <taxon>Chordata</taxon>
        <taxon>Craniata</taxon>
        <taxon>Vertebrata</taxon>
        <taxon>Euteleostomi</taxon>
        <taxon>Actinopterygii</taxon>
        <taxon>Chondrostei</taxon>
        <taxon>Acipenseriformes</taxon>
        <taxon>Acipenseridae</taxon>
        <taxon>Acipenser</taxon>
    </lineage>
</organism>
<dbReference type="GO" id="GO:0005882">
    <property type="term" value="C:intermediate filament"/>
    <property type="evidence" value="ECO:0007669"/>
    <property type="project" value="UniProtKB-KW"/>
</dbReference>
<keyword evidence="1" id="KW-0403">Intermediate filament</keyword>
<evidence type="ECO:0000256" key="2">
    <source>
        <dbReference type="ARBA" id="ARBA00023054"/>
    </source>
</evidence>
<dbReference type="SUPFAM" id="SSF64593">
    <property type="entry name" value="Intermediate filament protein, coiled coil region"/>
    <property type="match status" value="1"/>
</dbReference>
<accession>A0AAD8DG62</accession>
<keyword evidence="2 3" id="KW-0175">Coiled coil</keyword>
<dbReference type="GO" id="GO:0005200">
    <property type="term" value="F:structural constituent of cytoskeleton"/>
    <property type="evidence" value="ECO:0007669"/>
    <property type="project" value="TreeGrafter"/>
</dbReference>
<feature type="coiled-coil region" evidence="3">
    <location>
        <begin position="70"/>
        <end position="147"/>
    </location>
</feature>
<proteinExistence type="predicted"/>